<proteinExistence type="inferred from homology"/>
<dbReference type="InterPro" id="IPR014729">
    <property type="entry name" value="Rossmann-like_a/b/a_fold"/>
</dbReference>
<reference evidence="3 4" key="1">
    <citation type="submission" date="2019-03" db="EMBL/GenBank/DDBJ databases">
        <title>Draft genome sequences of novel Actinobacteria.</title>
        <authorList>
            <person name="Sahin N."/>
            <person name="Ay H."/>
            <person name="Saygin H."/>
        </authorList>
    </citation>
    <scope>NUCLEOTIDE SEQUENCE [LARGE SCALE GENOMIC DNA]</scope>
    <source>
        <strain evidence="3 4">7K502</strain>
    </source>
</reference>
<name>A0A4R4Y0C8_9PSEU</name>
<dbReference type="Pfam" id="PF00582">
    <property type="entry name" value="Usp"/>
    <property type="match status" value="1"/>
</dbReference>
<dbReference type="CDD" id="cd00293">
    <property type="entry name" value="USP-like"/>
    <property type="match status" value="1"/>
</dbReference>
<accession>A0A4R4Y0C8</accession>
<sequence>MSEREPRVVVGVDGSPGSRAALRWAVRYAEQCGGEVTALMAWSAPVFVEAMPMPPIVSDDESRARAEWELRKAVDETTALLATSARVRREVVRGHAARALLDRARGADLLVVGSRGHGGFVGVLLGSVSMHCVSHAHCPVVVVRPDDG</sequence>
<comment type="caution">
    <text evidence="3">The sequence shown here is derived from an EMBL/GenBank/DDBJ whole genome shotgun (WGS) entry which is preliminary data.</text>
</comment>
<dbReference type="SUPFAM" id="SSF52402">
    <property type="entry name" value="Adenine nucleotide alpha hydrolases-like"/>
    <property type="match status" value="1"/>
</dbReference>
<dbReference type="EMBL" id="SMKW01000100">
    <property type="protein sequence ID" value="TDD37080.1"/>
    <property type="molecule type" value="Genomic_DNA"/>
</dbReference>
<dbReference type="InterPro" id="IPR006016">
    <property type="entry name" value="UspA"/>
</dbReference>
<dbReference type="PRINTS" id="PR01438">
    <property type="entry name" value="UNVRSLSTRESS"/>
</dbReference>
<evidence type="ECO:0000313" key="4">
    <source>
        <dbReference type="Proteomes" id="UP000294947"/>
    </source>
</evidence>
<organism evidence="3 4">
    <name type="scientific">Saccharopolyspora elongata</name>
    <dbReference type="NCBI Taxonomy" id="2530387"/>
    <lineage>
        <taxon>Bacteria</taxon>
        <taxon>Bacillati</taxon>
        <taxon>Actinomycetota</taxon>
        <taxon>Actinomycetes</taxon>
        <taxon>Pseudonocardiales</taxon>
        <taxon>Pseudonocardiaceae</taxon>
        <taxon>Saccharopolyspora</taxon>
    </lineage>
</organism>
<evidence type="ECO:0000313" key="3">
    <source>
        <dbReference type="EMBL" id="TDD37080.1"/>
    </source>
</evidence>
<dbReference type="InterPro" id="IPR006015">
    <property type="entry name" value="Universal_stress_UspA"/>
</dbReference>
<feature type="domain" description="UspA" evidence="2">
    <location>
        <begin position="7"/>
        <end position="144"/>
    </location>
</feature>
<dbReference type="Gene3D" id="3.40.50.620">
    <property type="entry name" value="HUPs"/>
    <property type="match status" value="1"/>
</dbReference>
<dbReference type="PANTHER" id="PTHR31964">
    <property type="entry name" value="ADENINE NUCLEOTIDE ALPHA HYDROLASES-LIKE SUPERFAMILY PROTEIN"/>
    <property type="match status" value="1"/>
</dbReference>
<keyword evidence="4" id="KW-1185">Reference proteome</keyword>
<dbReference type="Proteomes" id="UP000294947">
    <property type="component" value="Unassembled WGS sequence"/>
</dbReference>
<dbReference type="RefSeq" id="WP_132494063.1">
    <property type="nucleotide sequence ID" value="NZ_SMKW01000100.1"/>
</dbReference>
<dbReference type="AlphaFoldDB" id="A0A4R4Y0C8"/>
<protein>
    <submittedName>
        <fullName evidence="3">Universal stress protein</fullName>
    </submittedName>
</protein>
<dbReference type="PANTHER" id="PTHR31964:SF113">
    <property type="entry name" value="USPA DOMAIN-CONTAINING PROTEIN"/>
    <property type="match status" value="1"/>
</dbReference>
<evidence type="ECO:0000256" key="1">
    <source>
        <dbReference type="ARBA" id="ARBA00008791"/>
    </source>
</evidence>
<dbReference type="OrthoDB" id="5244367at2"/>
<evidence type="ECO:0000259" key="2">
    <source>
        <dbReference type="Pfam" id="PF00582"/>
    </source>
</evidence>
<gene>
    <name evidence="3" type="ORF">E1288_40945</name>
</gene>
<comment type="similarity">
    <text evidence="1">Belongs to the universal stress protein A family.</text>
</comment>